<dbReference type="GeneID" id="9418683"/>
<proteinExistence type="predicted"/>
<dbReference type="AlphaFoldDB" id="D8J8T7"/>
<dbReference type="PANTHER" id="PTHR42703:SF1">
    <property type="entry name" value="NA(+)_H(+) ANTIPORTER SUBUNIT D1"/>
    <property type="match status" value="1"/>
</dbReference>
<evidence type="ECO:0000313" key="9">
    <source>
        <dbReference type="EMBL" id="ADJ14272.1"/>
    </source>
</evidence>
<evidence type="ECO:0000259" key="7">
    <source>
        <dbReference type="Pfam" id="PF00361"/>
    </source>
</evidence>
<sequence>MTDQFVVAPMLVALVTIVATLGTRRRLGAQIALSVAGALAYAGTVLVIVRRVVFSATASPATYQLGGWPAPFGITLVADALSAFMLSMVAIVGPAALVFSVSYMNPDEQRVFYHPLFHCLLLGVSGAFLTGDLFNLFVWFEVMLLSSYVFVAFYGKKKHTRAAFWYVVLNLIGSVVMLVAIGGLYAVTGTLNMADMARRLAAPATFGIEVGAVVGLSALLFVVFALKAGLVPFQFWVPAAYRAAPLPVTALLAGVTKKVGLYAVVRLYFTVFGGTELTVSIPGTDGNTVLAFYGIVLLCLATASVLVGGLGALDAASLEGVFAYSSISQIGFIVIPLAIGAASSVPAIQHLGVLAALVYALNHALAKSTLFMAAGTVRSAIGTSRLDDLGGIAARSPALAGVVFVAALSLVGIPPLTGFFGKLLVFDVALRAEAAFGLALLLGGTGLTIAYTTRMWNRAFWGTETPAVSASSPARLQIAVVVALSACILVVGLGFDPVYRFADAAASAATDRGAYIEAVGLSGGEGA</sequence>
<keyword evidence="3 6" id="KW-0812">Transmembrane</keyword>
<dbReference type="STRING" id="795797.HacjB3_04405"/>
<dbReference type="InterPro" id="IPR001516">
    <property type="entry name" value="Proton_antipo_N"/>
</dbReference>
<gene>
    <name evidence="9" type="ordered locus">HacjB3_04405</name>
    <name evidence="10" type="ORF">C497_02767</name>
</gene>
<feature type="domain" description="NADH:quinone oxidoreductase/Mrp antiporter transmembrane" evidence="7">
    <location>
        <begin position="131"/>
        <end position="448"/>
    </location>
</feature>
<feature type="transmembrane region" description="Helical" evidence="6">
    <location>
        <begin position="474"/>
        <end position="495"/>
    </location>
</feature>
<accession>D8J8T7</accession>
<keyword evidence="10" id="KW-0830">Ubiquinone</keyword>
<feature type="transmembrane region" description="Helical" evidence="6">
    <location>
        <begin position="289"/>
        <end position="309"/>
    </location>
</feature>
<dbReference type="OrthoDB" id="101192at2157"/>
<dbReference type="RefSeq" id="WP_008414305.1">
    <property type="nucleotide sequence ID" value="NC_014297.1"/>
</dbReference>
<dbReference type="PRINTS" id="PR01437">
    <property type="entry name" value="NUOXDRDTASE4"/>
</dbReference>
<dbReference type="PATRIC" id="fig|795797.18.peg.886"/>
<dbReference type="HOGENOM" id="CLU_007100_9_2_2"/>
<reference evidence="9 11" key="1">
    <citation type="journal article" date="2010" name="J. Bacteriol.">
        <title>Complete genome sequence of Halalkalicoccus jeotgali B3(T), an extremely halophilic archaeon.</title>
        <authorList>
            <person name="Roh S.W."/>
            <person name="Nam Y.D."/>
            <person name="Nam S.H."/>
            <person name="Choi S.H."/>
            <person name="Park H.S."/>
            <person name="Bae J.W."/>
        </authorList>
    </citation>
    <scope>NUCLEOTIDE SEQUENCE [LARGE SCALE GENOMIC DNA]</scope>
    <source>
        <strain evidence="9">B3</strain>
        <strain evidence="11">DSM 18796 / CECT 7217 / JCM 14584 / KCTC 4019 / B3</strain>
    </source>
</reference>
<dbReference type="InterPro" id="IPR050586">
    <property type="entry name" value="CPA3_Na-H_Antiporter_D"/>
</dbReference>
<evidence type="ECO:0000259" key="8">
    <source>
        <dbReference type="Pfam" id="PF00662"/>
    </source>
</evidence>
<organism evidence="9 11">
    <name type="scientific">Halalkalicoccus jeotgali (strain DSM 18796 / CECT 7217 / JCM 14584 / KCTC 4019 / B3)</name>
    <dbReference type="NCBI Taxonomy" id="795797"/>
    <lineage>
        <taxon>Archaea</taxon>
        <taxon>Methanobacteriati</taxon>
        <taxon>Methanobacteriota</taxon>
        <taxon>Stenosarchaea group</taxon>
        <taxon>Halobacteria</taxon>
        <taxon>Halobacteriales</taxon>
        <taxon>Halococcaceae</taxon>
        <taxon>Halalkalicoccus</taxon>
    </lineage>
</organism>
<keyword evidence="5 6" id="KW-0472">Membrane</keyword>
<reference evidence="10 12" key="2">
    <citation type="journal article" date="2014" name="PLoS Genet.">
        <title>Phylogenetically driven sequencing of extremely halophilic archaea reveals strategies for static and dynamic osmo-response.</title>
        <authorList>
            <person name="Becker E.A."/>
            <person name="Seitzer P.M."/>
            <person name="Tritt A."/>
            <person name="Larsen D."/>
            <person name="Krusor M."/>
            <person name="Yao A.I."/>
            <person name="Wu D."/>
            <person name="Madern D."/>
            <person name="Eisen J.A."/>
            <person name="Darling A.E."/>
            <person name="Facciotti M.T."/>
        </authorList>
    </citation>
    <scope>NUCLEOTIDE SEQUENCE [LARGE SCALE GENOMIC DNA]</scope>
    <source>
        <strain evidence="10">B3</strain>
        <strain evidence="12">DSM 18796 / CECT 7217 / JCM 14584 / KCTC 4019 / B3</strain>
    </source>
</reference>
<evidence type="ECO:0000313" key="12">
    <source>
        <dbReference type="Proteomes" id="UP000011645"/>
    </source>
</evidence>
<evidence type="ECO:0000256" key="6">
    <source>
        <dbReference type="SAM" id="Phobius"/>
    </source>
</evidence>
<evidence type="ECO:0000256" key="2">
    <source>
        <dbReference type="ARBA" id="ARBA00022475"/>
    </source>
</evidence>
<comment type="subcellular location">
    <subcellularLocation>
        <location evidence="1">Cell membrane</location>
        <topology evidence="1">Multi-pass membrane protein</topology>
    </subcellularLocation>
</comment>
<feature type="transmembrane region" description="Helical" evidence="6">
    <location>
        <begin position="392"/>
        <end position="414"/>
    </location>
</feature>
<feature type="transmembrane region" description="Helical" evidence="6">
    <location>
        <begin position="434"/>
        <end position="453"/>
    </location>
</feature>
<evidence type="ECO:0000313" key="10">
    <source>
        <dbReference type="EMBL" id="ELY40534.1"/>
    </source>
</evidence>
<feature type="transmembrane region" description="Helical" evidence="6">
    <location>
        <begin position="73"/>
        <end position="99"/>
    </location>
</feature>
<feature type="transmembrane region" description="Helical" evidence="6">
    <location>
        <begin position="321"/>
        <end position="342"/>
    </location>
</feature>
<evidence type="ECO:0000313" key="11">
    <source>
        <dbReference type="Proteomes" id="UP000000390"/>
    </source>
</evidence>
<name>D8J8T7_HALJB</name>
<dbReference type="EMBL" id="CP002062">
    <property type="protein sequence ID" value="ADJ14272.1"/>
    <property type="molecule type" value="Genomic_DNA"/>
</dbReference>
<dbReference type="KEGG" id="hje:HacjB3_04405"/>
<evidence type="ECO:0000256" key="5">
    <source>
        <dbReference type="ARBA" id="ARBA00023136"/>
    </source>
</evidence>
<evidence type="ECO:0000256" key="1">
    <source>
        <dbReference type="ARBA" id="ARBA00004651"/>
    </source>
</evidence>
<dbReference type="eggNOG" id="arCOG01537">
    <property type="taxonomic scope" value="Archaea"/>
</dbReference>
<dbReference type="Pfam" id="PF00361">
    <property type="entry name" value="Proton_antipo_M"/>
    <property type="match status" value="1"/>
</dbReference>
<feature type="transmembrane region" description="Helical" evidence="6">
    <location>
        <begin position="111"/>
        <end position="130"/>
    </location>
</feature>
<dbReference type="GO" id="GO:0005886">
    <property type="term" value="C:plasma membrane"/>
    <property type="evidence" value="ECO:0007669"/>
    <property type="project" value="UniProtKB-SubCell"/>
</dbReference>
<dbReference type="Proteomes" id="UP000011645">
    <property type="component" value="Unassembled WGS sequence"/>
</dbReference>
<evidence type="ECO:0000256" key="3">
    <source>
        <dbReference type="ARBA" id="ARBA00022692"/>
    </source>
</evidence>
<feature type="transmembrane region" description="Helical" evidence="6">
    <location>
        <begin position="206"/>
        <end position="226"/>
    </location>
</feature>
<feature type="transmembrane region" description="Helical" evidence="6">
    <location>
        <begin position="6"/>
        <end position="24"/>
    </location>
</feature>
<feature type="domain" description="NADH-Ubiquinone oxidoreductase (complex I) chain 5 N-terminal" evidence="8">
    <location>
        <begin position="73"/>
        <end position="109"/>
    </location>
</feature>
<dbReference type="PANTHER" id="PTHR42703">
    <property type="entry name" value="NADH DEHYDROGENASE"/>
    <property type="match status" value="1"/>
</dbReference>
<dbReference type="EMBL" id="AOHV01000009">
    <property type="protein sequence ID" value="ELY40534.1"/>
    <property type="molecule type" value="Genomic_DNA"/>
</dbReference>
<dbReference type="GO" id="GO:0042773">
    <property type="term" value="P:ATP synthesis coupled electron transport"/>
    <property type="evidence" value="ECO:0007669"/>
    <property type="project" value="InterPro"/>
</dbReference>
<feature type="transmembrane region" description="Helical" evidence="6">
    <location>
        <begin position="136"/>
        <end position="155"/>
    </location>
</feature>
<feature type="transmembrane region" description="Helical" evidence="6">
    <location>
        <begin position="31"/>
        <end position="53"/>
    </location>
</feature>
<protein>
    <submittedName>
        <fullName evidence="9">NADH/Ubiquinone/plastoquinone (Complex I)</fullName>
    </submittedName>
</protein>
<dbReference type="Pfam" id="PF00662">
    <property type="entry name" value="Proton_antipo_N"/>
    <property type="match status" value="1"/>
</dbReference>
<dbReference type="InterPro" id="IPR003918">
    <property type="entry name" value="NADH_UbQ_OxRdtase"/>
</dbReference>
<dbReference type="Proteomes" id="UP000000390">
    <property type="component" value="Chromosome"/>
</dbReference>
<keyword evidence="12" id="KW-1185">Reference proteome</keyword>
<evidence type="ECO:0000256" key="4">
    <source>
        <dbReference type="ARBA" id="ARBA00022989"/>
    </source>
</evidence>
<keyword evidence="2" id="KW-1003">Cell membrane</keyword>
<dbReference type="GO" id="GO:0008137">
    <property type="term" value="F:NADH dehydrogenase (ubiquinone) activity"/>
    <property type="evidence" value="ECO:0007669"/>
    <property type="project" value="InterPro"/>
</dbReference>
<dbReference type="InterPro" id="IPR001750">
    <property type="entry name" value="ND/Mrp_TM"/>
</dbReference>
<feature type="transmembrane region" description="Helical" evidence="6">
    <location>
        <begin position="162"/>
        <end position="186"/>
    </location>
</feature>
<keyword evidence="4 6" id="KW-1133">Transmembrane helix</keyword>